<dbReference type="AlphaFoldDB" id="A0A7I7K0Y7"/>
<dbReference type="Pfam" id="PF12697">
    <property type="entry name" value="Abhydrolase_6"/>
    <property type="match status" value="1"/>
</dbReference>
<dbReference type="KEGG" id="mdu:MDUV_20290"/>
<dbReference type="Gene3D" id="3.40.50.1820">
    <property type="entry name" value="alpha/beta hydrolase"/>
    <property type="match status" value="1"/>
</dbReference>
<dbReference type="PANTHER" id="PTHR37017:SF11">
    <property type="entry name" value="ESTERASE_LIPASE_THIOESTERASE DOMAIN-CONTAINING PROTEIN"/>
    <property type="match status" value="1"/>
</dbReference>
<organism evidence="2 3">
    <name type="scientific">Mycolicibacterium duvalii</name>
    <dbReference type="NCBI Taxonomy" id="39688"/>
    <lineage>
        <taxon>Bacteria</taxon>
        <taxon>Bacillati</taxon>
        <taxon>Actinomycetota</taxon>
        <taxon>Actinomycetes</taxon>
        <taxon>Mycobacteriales</taxon>
        <taxon>Mycobacteriaceae</taxon>
        <taxon>Mycolicibacterium</taxon>
    </lineage>
</organism>
<dbReference type="PANTHER" id="PTHR37017">
    <property type="entry name" value="AB HYDROLASE-1 DOMAIN-CONTAINING PROTEIN-RELATED"/>
    <property type="match status" value="1"/>
</dbReference>
<dbReference type="InterPro" id="IPR052897">
    <property type="entry name" value="Sec-Metab_Biosynth_Hydrolase"/>
</dbReference>
<feature type="domain" description="AB hydrolase-1" evidence="1">
    <location>
        <begin position="8"/>
        <end position="178"/>
    </location>
</feature>
<dbReference type="GO" id="GO:0003824">
    <property type="term" value="F:catalytic activity"/>
    <property type="evidence" value="ECO:0007669"/>
    <property type="project" value="UniProtKB-ARBA"/>
</dbReference>
<dbReference type="InterPro" id="IPR029058">
    <property type="entry name" value="AB_hydrolase_fold"/>
</dbReference>
<dbReference type="Proteomes" id="UP000467006">
    <property type="component" value="Chromosome"/>
</dbReference>
<dbReference type="SUPFAM" id="SSF53474">
    <property type="entry name" value="alpha/beta-Hydrolases"/>
    <property type="match status" value="1"/>
</dbReference>
<keyword evidence="3" id="KW-1185">Reference proteome</keyword>
<gene>
    <name evidence="2" type="ORF">MDUV_20290</name>
</gene>
<reference evidence="2 3" key="1">
    <citation type="journal article" date="2019" name="Emerg. Microbes Infect.">
        <title>Comprehensive subspecies identification of 175 nontuberculous mycobacteria species based on 7547 genomic profiles.</title>
        <authorList>
            <person name="Matsumoto Y."/>
            <person name="Kinjo T."/>
            <person name="Motooka D."/>
            <person name="Nabeya D."/>
            <person name="Jung N."/>
            <person name="Uechi K."/>
            <person name="Horii T."/>
            <person name="Iida T."/>
            <person name="Fujita J."/>
            <person name="Nakamura S."/>
        </authorList>
    </citation>
    <scope>NUCLEOTIDE SEQUENCE [LARGE SCALE GENOMIC DNA]</scope>
    <source>
        <strain evidence="2 3">JCM 6396</strain>
    </source>
</reference>
<dbReference type="EMBL" id="AP022563">
    <property type="protein sequence ID" value="BBX17169.1"/>
    <property type="molecule type" value="Genomic_DNA"/>
</dbReference>
<dbReference type="InterPro" id="IPR000073">
    <property type="entry name" value="AB_hydrolase_1"/>
</dbReference>
<sequence length="194" mass="21779">MTIAECVDSVVGQIEQAGFDEVVLVGHSLAGVVIPDVAARLGARRVRRIILLACNVPLDGKSVVSTLKPPIRLFARMNVDRLPVWMARWMFCNGMTEEQRNDSLRLLVPESLSIVHEPVDRSRMPAEVPRTWILTFRDHVLPIRDQRRFIANLGGVGEVVELDSCHNAMTSEPAELASILLRREPLYRHRSGVQ</sequence>
<evidence type="ECO:0000313" key="2">
    <source>
        <dbReference type="EMBL" id="BBX17169.1"/>
    </source>
</evidence>
<name>A0A7I7K0Y7_9MYCO</name>
<protein>
    <recommendedName>
        <fullName evidence="1">AB hydrolase-1 domain-containing protein</fullName>
    </recommendedName>
</protein>
<evidence type="ECO:0000313" key="3">
    <source>
        <dbReference type="Proteomes" id="UP000467006"/>
    </source>
</evidence>
<evidence type="ECO:0000259" key="1">
    <source>
        <dbReference type="Pfam" id="PF12697"/>
    </source>
</evidence>
<proteinExistence type="predicted"/>
<accession>A0A7I7K0Y7</accession>